<feature type="binding site" evidence="4">
    <location>
        <position position="114"/>
    </location>
    <ligand>
        <name>Mn(2+)</name>
        <dbReference type="ChEBI" id="CHEBI:29035"/>
        <label>1</label>
    </ligand>
</feature>
<keyword evidence="4" id="KW-0464">Manganese</keyword>
<evidence type="ECO:0000256" key="5">
    <source>
        <dbReference type="RuleBase" id="RU003684"/>
    </source>
</evidence>
<dbReference type="AlphaFoldDB" id="A0A7V5HXW5"/>
<dbReference type="NCBIfam" id="TIGR01230">
    <property type="entry name" value="agmatinase"/>
    <property type="match status" value="1"/>
</dbReference>
<proteinExistence type="inferred from homology"/>
<dbReference type="InterPro" id="IPR005925">
    <property type="entry name" value="Agmatinase-rel"/>
</dbReference>
<protein>
    <submittedName>
        <fullName evidence="6">Agmatinase</fullName>
        <ecNumber evidence="6">3.5.3.11</ecNumber>
    </submittedName>
</protein>
<evidence type="ECO:0000256" key="1">
    <source>
        <dbReference type="ARBA" id="ARBA00009227"/>
    </source>
</evidence>
<gene>
    <name evidence="6" type="primary">speB</name>
    <name evidence="6" type="ORF">ENL39_00315</name>
</gene>
<dbReference type="InterPro" id="IPR006035">
    <property type="entry name" value="Ureohydrolase"/>
</dbReference>
<dbReference type="GO" id="GO:0033389">
    <property type="term" value="P:putrescine biosynthetic process from arginine, via agmatine"/>
    <property type="evidence" value="ECO:0007669"/>
    <property type="project" value="TreeGrafter"/>
</dbReference>
<dbReference type="PANTHER" id="PTHR11358:SF26">
    <property type="entry name" value="GUANIDINO ACID HYDROLASE, MITOCHONDRIAL"/>
    <property type="match status" value="1"/>
</dbReference>
<dbReference type="SUPFAM" id="SSF52768">
    <property type="entry name" value="Arginase/deacetylase"/>
    <property type="match status" value="1"/>
</dbReference>
<organism evidence="6">
    <name type="scientific">Aerophobetes bacterium</name>
    <dbReference type="NCBI Taxonomy" id="2030807"/>
    <lineage>
        <taxon>Bacteria</taxon>
        <taxon>Candidatus Aerophobota</taxon>
    </lineage>
</organism>
<dbReference type="PROSITE" id="PS01053">
    <property type="entry name" value="ARGINASE_1"/>
    <property type="match status" value="1"/>
</dbReference>
<dbReference type="CDD" id="cd11593">
    <property type="entry name" value="Agmatinase-like_2"/>
    <property type="match status" value="1"/>
</dbReference>
<keyword evidence="3 5" id="KW-0378">Hydrolase</keyword>
<comment type="caution">
    <text evidence="6">The sequence shown here is derived from an EMBL/GenBank/DDBJ whole genome shotgun (WGS) entry which is preliminary data.</text>
</comment>
<feature type="binding site" evidence="4">
    <location>
        <position position="141"/>
    </location>
    <ligand>
        <name>Mn(2+)</name>
        <dbReference type="ChEBI" id="CHEBI:29035"/>
        <label>1</label>
    </ligand>
</feature>
<dbReference type="Pfam" id="PF00491">
    <property type="entry name" value="Arginase"/>
    <property type="match status" value="1"/>
</dbReference>
<name>A0A7V5HXW5_UNCAE</name>
<evidence type="ECO:0000256" key="4">
    <source>
        <dbReference type="PIRSR" id="PIRSR036979-1"/>
    </source>
</evidence>
<dbReference type="Gene3D" id="3.40.800.10">
    <property type="entry name" value="Ureohydrolase domain"/>
    <property type="match status" value="1"/>
</dbReference>
<comment type="similarity">
    <text evidence="1">Belongs to the arginase family. Agmatinase subfamily.</text>
</comment>
<dbReference type="PROSITE" id="PS51409">
    <property type="entry name" value="ARGINASE_2"/>
    <property type="match status" value="1"/>
</dbReference>
<dbReference type="GO" id="GO:0008783">
    <property type="term" value="F:agmatinase activity"/>
    <property type="evidence" value="ECO:0007669"/>
    <property type="project" value="UniProtKB-EC"/>
</dbReference>
<dbReference type="InterPro" id="IPR023696">
    <property type="entry name" value="Ureohydrolase_dom_sf"/>
</dbReference>
<reference evidence="6" key="1">
    <citation type="journal article" date="2020" name="mSystems">
        <title>Genome- and Community-Level Interaction Insights into Carbon Utilization and Element Cycling Functions of Hydrothermarchaeota in Hydrothermal Sediment.</title>
        <authorList>
            <person name="Zhou Z."/>
            <person name="Liu Y."/>
            <person name="Xu W."/>
            <person name="Pan J."/>
            <person name="Luo Z.H."/>
            <person name="Li M."/>
        </authorList>
    </citation>
    <scope>NUCLEOTIDE SEQUENCE [LARGE SCALE GENOMIC DNA]</scope>
    <source>
        <strain evidence="6">HyVt-92</strain>
    </source>
</reference>
<dbReference type="InterPro" id="IPR020855">
    <property type="entry name" value="Ureohydrolase_Mn_BS"/>
</dbReference>
<evidence type="ECO:0000256" key="2">
    <source>
        <dbReference type="ARBA" id="ARBA00022723"/>
    </source>
</evidence>
<dbReference type="GO" id="GO:0046872">
    <property type="term" value="F:metal ion binding"/>
    <property type="evidence" value="ECO:0007669"/>
    <property type="project" value="UniProtKB-KW"/>
</dbReference>
<dbReference type="EMBL" id="DRTT01000008">
    <property type="protein sequence ID" value="HHF97918.1"/>
    <property type="molecule type" value="Genomic_DNA"/>
</dbReference>
<evidence type="ECO:0000313" key="6">
    <source>
        <dbReference type="EMBL" id="HHF97918.1"/>
    </source>
</evidence>
<feature type="binding site" evidence="4">
    <location>
        <position position="137"/>
    </location>
    <ligand>
        <name>Mn(2+)</name>
        <dbReference type="ChEBI" id="CHEBI:29035"/>
        <label>1</label>
    </ligand>
</feature>
<accession>A0A7V5HXW5</accession>
<dbReference type="PANTHER" id="PTHR11358">
    <property type="entry name" value="ARGINASE/AGMATINASE"/>
    <property type="match status" value="1"/>
</dbReference>
<dbReference type="Proteomes" id="UP000886070">
    <property type="component" value="Unassembled WGS sequence"/>
</dbReference>
<dbReference type="PIRSF" id="PIRSF036979">
    <property type="entry name" value="Arginase"/>
    <property type="match status" value="1"/>
</dbReference>
<keyword evidence="2 4" id="KW-0479">Metal-binding</keyword>
<feature type="binding site" evidence="4">
    <location>
        <position position="219"/>
    </location>
    <ligand>
        <name>Mn(2+)</name>
        <dbReference type="ChEBI" id="CHEBI:29035"/>
        <label>1</label>
    </ligand>
</feature>
<feature type="binding site" evidence="4">
    <location>
        <position position="139"/>
    </location>
    <ligand>
        <name>Mn(2+)</name>
        <dbReference type="ChEBI" id="CHEBI:29035"/>
        <label>1</label>
    </ligand>
</feature>
<comment type="cofactor">
    <cofactor evidence="4">
        <name>Mn(2+)</name>
        <dbReference type="ChEBI" id="CHEBI:29035"/>
    </cofactor>
    <text evidence="4">Binds 2 manganese ions per subunit.</text>
</comment>
<dbReference type="EC" id="3.5.3.11" evidence="6"/>
<evidence type="ECO:0000256" key="3">
    <source>
        <dbReference type="ARBA" id="ARBA00022801"/>
    </source>
</evidence>
<sequence>MNFLSTYRLNFADLPSSLVDSQKSKVRIVPVPYEATVTYKGGTKEAPFAIITASQNLELWDEELGAEPCEVGIFTLAPFKCSSSGPKEAVKEICSYVEKIWDSEKFYIFIGGEHTVSAGIVKALSKIYSSLSVLCLDAHADLRNVYEGSPYNHACAMRRVKECSFSLVELGLRSFSKEEAEYLKREAIPYQTSFQVLQSDSWKNIIREHLSEFVYVTVDVDVMDPSFMPSVGTPEPGGLDWYKILEIIRFTARHKKIVGADIVEFSPLAGVVAPDFLVAKLIYKIIGYRFF</sequence>
<feature type="binding site" evidence="4">
    <location>
        <position position="221"/>
    </location>
    <ligand>
        <name>Mn(2+)</name>
        <dbReference type="ChEBI" id="CHEBI:29035"/>
        <label>1</label>
    </ligand>
</feature>